<dbReference type="InterPro" id="IPR036134">
    <property type="entry name" value="Crypto/Photolyase_FAD-like_sf"/>
</dbReference>
<proteinExistence type="inferred from homology"/>
<dbReference type="InterPro" id="IPR002081">
    <property type="entry name" value="Cryptochrome/DNA_photolyase_1"/>
</dbReference>
<dbReference type="PROSITE" id="PS00394">
    <property type="entry name" value="DNA_PHOTOLYASES_1_1"/>
    <property type="match status" value="1"/>
</dbReference>
<feature type="binding site" evidence="8">
    <location>
        <begin position="245"/>
        <end position="249"/>
    </location>
    <ligand>
        <name>FAD</name>
        <dbReference type="ChEBI" id="CHEBI:57692"/>
    </ligand>
</feature>
<evidence type="ECO:0000259" key="11">
    <source>
        <dbReference type="PROSITE" id="PS51645"/>
    </source>
</evidence>
<dbReference type="Pfam" id="PF00875">
    <property type="entry name" value="DNA_photolyase"/>
    <property type="match status" value="1"/>
</dbReference>
<dbReference type="PANTHER" id="PTHR11455:SF9">
    <property type="entry name" value="CRYPTOCHROME CIRCADIAN CLOCK 5 ISOFORM X1"/>
    <property type="match status" value="1"/>
</dbReference>
<comment type="cofactor">
    <cofactor evidence="8">
        <name>FAD</name>
        <dbReference type="ChEBI" id="CHEBI:57692"/>
    </cofactor>
    <text evidence="8">Binds 1 FAD per subunit.</text>
</comment>
<dbReference type="GO" id="GO:0003904">
    <property type="term" value="F:deoxyribodipyrimidine photo-lyase activity"/>
    <property type="evidence" value="ECO:0007669"/>
    <property type="project" value="UniProtKB-EC"/>
</dbReference>
<keyword evidence="4 8" id="KW-0285">Flavoprotein</keyword>
<feature type="site" description="Electron transfer via tryptophanyl radical" evidence="9">
    <location>
        <position position="317"/>
    </location>
</feature>
<sequence>MSTDSSSPVLVWFRDDHRLSDNPALAAAAATGSQVLCFYVFDEESKGIRRLGGAARWWLHGSLKSLNDALEQAGLRLLLLRGSALEAVDTVVQATGASAIYWNRRYGAAEIAVDSAIKARLADRGIKAHSFNGRLLHEPWEITNQAGRPFQVFTPYLRAVNARSIQPPLPAARRLLGGVWARSILDQAVPLTELGLEPSAPDWAGGMRQVWQRGEHAAQARLSRFVETGLKGYAERRDRPSQEGSSRLSPHLRFGEISPRQVWHSVMNAVAAEPSLGLDAEKFLSEIAWRDFTYQLLHYYPHLPDRPHSSRFDNFPWNQDQNALKAWQRGLTGYPIVDAGMRQLWQTGWMHNRVRMITASFLVKHLLTDWRQGEAWFWNTLVDADPANNAFSWQWISGSGPDSAPFHRIFNPVTQGEKFDPKGDYIRTFVPELSRLPPAFIHKPWEASPTILREAGIDLGETYPEPIVPHGPARGRALEAFRSLRDMESELSA</sequence>
<dbReference type="SUPFAM" id="SSF52425">
    <property type="entry name" value="Cryptochrome/photolyase, N-terminal domain"/>
    <property type="match status" value="1"/>
</dbReference>
<evidence type="ECO:0000256" key="7">
    <source>
        <dbReference type="ARBA" id="ARBA00033999"/>
    </source>
</evidence>
<evidence type="ECO:0000256" key="4">
    <source>
        <dbReference type="ARBA" id="ARBA00022630"/>
    </source>
</evidence>
<dbReference type="InterPro" id="IPR006050">
    <property type="entry name" value="DNA_photolyase_N"/>
</dbReference>
<feature type="binding site" evidence="8">
    <location>
        <position position="233"/>
    </location>
    <ligand>
        <name>FAD</name>
        <dbReference type="ChEBI" id="CHEBI:57692"/>
    </ligand>
</feature>
<dbReference type="GO" id="GO:0071949">
    <property type="term" value="F:FAD binding"/>
    <property type="evidence" value="ECO:0007669"/>
    <property type="project" value="TreeGrafter"/>
</dbReference>
<dbReference type="InterPro" id="IPR036155">
    <property type="entry name" value="Crypto/Photolyase_N_sf"/>
</dbReference>
<dbReference type="PRINTS" id="PR00147">
    <property type="entry name" value="DNAPHOTLYASE"/>
</dbReference>
<dbReference type="Pfam" id="PF03441">
    <property type="entry name" value="FAD_binding_7"/>
    <property type="match status" value="1"/>
</dbReference>
<dbReference type="EC" id="4.1.99.3" evidence="2"/>
<dbReference type="GO" id="GO:0009416">
    <property type="term" value="P:response to light stimulus"/>
    <property type="evidence" value="ECO:0007669"/>
    <property type="project" value="TreeGrafter"/>
</dbReference>
<dbReference type="GO" id="GO:0000719">
    <property type="term" value="P:photoreactive repair"/>
    <property type="evidence" value="ECO:0007669"/>
    <property type="project" value="UniProtKB-ARBA"/>
</dbReference>
<evidence type="ECO:0000256" key="5">
    <source>
        <dbReference type="ARBA" id="ARBA00022827"/>
    </source>
</evidence>
<feature type="site" description="Electron transfer via tryptophanyl radical" evidence="9">
    <location>
        <position position="393"/>
    </location>
</feature>
<dbReference type="PROSITE" id="PS51645">
    <property type="entry name" value="PHR_CRY_ALPHA_BETA"/>
    <property type="match status" value="1"/>
</dbReference>
<dbReference type="Gene3D" id="1.25.40.80">
    <property type="match status" value="1"/>
</dbReference>
<dbReference type="PROSITE" id="PS00691">
    <property type="entry name" value="DNA_PHOTOLYASES_1_2"/>
    <property type="match status" value="1"/>
</dbReference>
<keyword evidence="5 8" id="KW-0274">FAD</keyword>
<dbReference type="InterPro" id="IPR018394">
    <property type="entry name" value="DNA_photolyase_1_CS_C"/>
</dbReference>
<dbReference type="PANTHER" id="PTHR11455">
    <property type="entry name" value="CRYPTOCHROME"/>
    <property type="match status" value="1"/>
</dbReference>
<dbReference type="Gene3D" id="1.10.579.10">
    <property type="entry name" value="DNA Cyclobutane Dipyrimidine Photolyase, subunit A, domain 3"/>
    <property type="match status" value="1"/>
</dbReference>
<comment type="cofactor">
    <cofactor evidence="1">
        <name>(6R)-5,10-methylene-5,6,7,8-tetrahydrofolate</name>
        <dbReference type="ChEBI" id="CHEBI:15636"/>
    </cofactor>
</comment>
<dbReference type="AlphaFoldDB" id="A0A7W4YY96"/>
<dbReference type="RefSeq" id="WP_183451127.1">
    <property type="nucleotide sequence ID" value="NZ_JACHWB010000003.1"/>
</dbReference>
<keyword evidence="13" id="KW-1185">Reference proteome</keyword>
<keyword evidence="6 10" id="KW-0157">Chromophore</keyword>
<comment type="catalytic activity">
    <reaction evidence="7">
        <text>cyclobutadipyrimidine (in DNA) = 2 pyrimidine residues (in DNA).</text>
        <dbReference type="EC" id="4.1.99.3"/>
    </reaction>
</comment>
<evidence type="ECO:0000256" key="9">
    <source>
        <dbReference type="PIRSR" id="PIRSR602081-2"/>
    </source>
</evidence>
<evidence type="ECO:0000313" key="13">
    <source>
        <dbReference type="Proteomes" id="UP000532010"/>
    </source>
</evidence>
<evidence type="ECO:0000256" key="6">
    <source>
        <dbReference type="ARBA" id="ARBA00022991"/>
    </source>
</evidence>
<evidence type="ECO:0000256" key="8">
    <source>
        <dbReference type="PIRSR" id="PIRSR602081-1"/>
    </source>
</evidence>
<evidence type="ECO:0000256" key="3">
    <source>
        <dbReference type="ARBA" id="ARBA00014046"/>
    </source>
</evidence>
<evidence type="ECO:0000313" key="12">
    <source>
        <dbReference type="EMBL" id="MBB3019778.1"/>
    </source>
</evidence>
<evidence type="ECO:0000256" key="10">
    <source>
        <dbReference type="RuleBase" id="RU004182"/>
    </source>
</evidence>
<reference evidence="12 13" key="1">
    <citation type="submission" date="2020-08" db="EMBL/GenBank/DDBJ databases">
        <title>The Agave Microbiome: Exploring the role of microbial communities in plant adaptations to desert environments.</title>
        <authorList>
            <person name="Partida-Martinez L.P."/>
        </authorList>
    </citation>
    <scope>NUCLEOTIDE SEQUENCE [LARGE SCALE GENOMIC DNA]</scope>
    <source>
        <strain evidence="12 13">AT3.9</strain>
    </source>
</reference>
<dbReference type="SUPFAM" id="SSF48173">
    <property type="entry name" value="Cryptochrome/photolyase FAD-binding domain"/>
    <property type="match status" value="1"/>
</dbReference>
<organism evidence="12 13">
    <name type="scientific">Microvirga lupini</name>
    <dbReference type="NCBI Taxonomy" id="420324"/>
    <lineage>
        <taxon>Bacteria</taxon>
        <taxon>Pseudomonadati</taxon>
        <taxon>Pseudomonadota</taxon>
        <taxon>Alphaproteobacteria</taxon>
        <taxon>Hyphomicrobiales</taxon>
        <taxon>Methylobacteriaceae</taxon>
        <taxon>Microvirga</taxon>
    </lineage>
</organism>
<dbReference type="Proteomes" id="UP000532010">
    <property type="component" value="Unassembled WGS sequence"/>
</dbReference>
<evidence type="ECO:0000256" key="1">
    <source>
        <dbReference type="ARBA" id="ARBA00001932"/>
    </source>
</evidence>
<protein>
    <recommendedName>
        <fullName evidence="3">Deoxyribodipyrimidine photo-lyase</fullName>
        <ecNumber evidence="2">4.1.99.3</ecNumber>
    </recommendedName>
</protein>
<dbReference type="InterPro" id="IPR005101">
    <property type="entry name" value="Cryptochr/Photolyase_FAD-bd"/>
</dbReference>
<feature type="binding site" evidence="8">
    <location>
        <begin position="383"/>
        <end position="385"/>
    </location>
    <ligand>
        <name>FAD</name>
        <dbReference type="ChEBI" id="CHEBI:57692"/>
    </ligand>
</feature>
<feature type="site" description="Electron transfer via tryptophanyl radical" evidence="9">
    <location>
        <position position="370"/>
    </location>
</feature>
<name>A0A7W4YY96_9HYPH</name>
<feature type="domain" description="Photolyase/cryptochrome alpha/beta" evidence="11">
    <location>
        <begin position="7"/>
        <end position="136"/>
    </location>
</feature>
<comment type="caution">
    <text evidence="12">The sequence shown here is derived from an EMBL/GenBank/DDBJ whole genome shotgun (WGS) entry which is preliminary data.</text>
</comment>
<dbReference type="FunFam" id="1.10.579.10:FF:000003">
    <property type="entry name" value="Deoxyribodipyrimidine photo-lyase"/>
    <property type="match status" value="1"/>
</dbReference>
<evidence type="ECO:0000256" key="2">
    <source>
        <dbReference type="ARBA" id="ARBA00013149"/>
    </source>
</evidence>
<dbReference type="InterPro" id="IPR014729">
    <property type="entry name" value="Rossmann-like_a/b/a_fold"/>
</dbReference>
<dbReference type="Gene3D" id="3.40.50.620">
    <property type="entry name" value="HUPs"/>
    <property type="match status" value="1"/>
</dbReference>
<accession>A0A7W4YY96</accession>
<comment type="similarity">
    <text evidence="10">Belongs to the DNA photolyase family.</text>
</comment>
<dbReference type="EMBL" id="JACHWB010000003">
    <property type="protein sequence ID" value="MBB3019778.1"/>
    <property type="molecule type" value="Genomic_DNA"/>
</dbReference>
<gene>
    <name evidence="12" type="ORF">FHR70_002843</name>
</gene>
<keyword evidence="12" id="KW-0456">Lyase</keyword>
<feature type="binding site" evidence="8">
    <location>
        <position position="283"/>
    </location>
    <ligand>
        <name>FAD</name>
        <dbReference type="ChEBI" id="CHEBI:57692"/>
    </ligand>
</feature>
<dbReference type="GO" id="GO:0003677">
    <property type="term" value="F:DNA binding"/>
    <property type="evidence" value="ECO:0007669"/>
    <property type="project" value="TreeGrafter"/>
</dbReference>